<gene>
    <name evidence="2" type="ORF">SAMN02745114_00208</name>
</gene>
<evidence type="ECO:0000313" key="3">
    <source>
        <dbReference type="Proteomes" id="UP000190657"/>
    </source>
</evidence>
<accession>A0A1T4K0G6</accession>
<sequence length="66" mass="7202">MEITKQTTMGDMIEYDRGIAVVLMEAGMHCVGCPASIGESLEEACQVHGLDSDKVLKNIQDYLANK</sequence>
<dbReference type="STRING" id="290054.SAMN02745114_00208"/>
<dbReference type="SUPFAM" id="SSF140683">
    <property type="entry name" value="SP0561-like"/>
    <property type="match status" value="1"/>
</dbReference>
<dbReference type="EMBL" id="FUWW01000002">
    <property type="protein sequence ID" value="SJZ35775.1"/>
    <property type="molecule type" value="Genomic_DNA"/>
</dbReference>
<protein>
    <submittedName>
        <fullName evidence="2">Hybrid cluster protein-associated redox disulfide domain-containing protein</fullName>
    </submittedName>
</protein>
<dbReference type="PANTHER" id="PTHR39341">
    <property type="entry name" value="BSL7085 PROTEIN"/>
    <property type="match status" value="1"/>
</dbReference>
<feature type="domain" description="DUF1858" evidence="1">
    <location>
        <begin position="3"/>
        <end position="55"/>
    </location>
</feature>
<evidence type="ECO:0000313" key="2">
    <source>
        <dbReference type="EMBL" id="SJZ35775.1"/>
    </source>
</evidence>
<dbReference type="InterPro" id="IPR023883">
    <property type="entry name" value="CHP03980_redox-disulphide"/>
</dbReference>
<dbReference type="Proteomes" id="UP000190657">
    <property type="component" value="Unassembled WGS sequence"/>
</dbReference>
<proteinExistence type="predicted"/>
<dbReference type="AlphaFoldDB" id="A0A1T4K0G6"/>
<organism evidence="2 3">
    <name type="scientific">Eubacterium coprostanoligenes</name>
    <dbReference type="NCBI Taxonomy" id="290054"/>
    <lineage>
        <taxon>Bacteria</taxon>
        <taxon>Bacillati</taxon>
        <taxon>Bacillota</taxon>
        <taxon>Clostridia</taxon>
        <taxon>Eubacteriales</taxon>
        <taxon>Eubacteriaceae</taxon>
        <taxon>Eubacterium</taxon>
    </lineage>
</organism>
<reference evidence="2 3" key="1">
    <citation type="submission" date="2017-02" db="EMBL/GenBank/DDBJ databases">
        <authorList>
            <person name="Peterson S.W."/>
        </authorList>
    </citation>
    <scope>NUCLEOTIDE SEQUENCE [LARGE SCALE GENOMIC DNA]</scope>
    <source>
        <strain evidence="2 3">ATCC 51222</strain>
    </source>
</reference>
<dbReference type="InterPro" id="IPR015077">
    <property type="entry name" value="DUF1858"/>
</dbReference>
<dbReference type="PANTHER" id="PTHR39341:SF1">
    <property type="entry name" value="DUF1858 DOMAIN-CONTAINING PROTEIN"/>
    <property type="match status" value="1"/>
</dbReference>
<dbReference type="Pfam" id="PF08984">
    <property type="entry name" value="DUF1858"/>
    <property type="match status" value="1"/>
</dbReference>
<name>A0A1T4K0G6_9FIRM</name>
<dbReference type="OrthoDB" id="15017at2"/>
<dbReference type="NCBIfam" id="TIGR03980">
    <property type="entry name" value="prismane_assoc"/>
    <property type="match status" value="1"/>
</dbReference>
<keyword evidence="3" id="KW-1185">Reference proteome</keyword>
<dbReference type="Gene3D" id="1.10.3910.10">
    <property type="entry name" value="SP0561-like"/>
    <property type="match status" value="1"/>
</dbReference>
<dbReference type="RefSeq" id="WP_078767714.1">
    <property type="nucleotide sequence ID" value="NZ_FUWW01000002.1"/>
</dbReference>
<evidence type="ECO:0000259" key="1">
    <source>
        <dbReference type="Pfam" id="PF08984"/>
    </source>
</evidence>
<dbReference type="InterPro" id="IPR038062">
    <property type="entry name" value="ScdA-like_N_sf"/>
</dbReference>